<dbReference type="HOGENOM" id="CLU_156984_0_0_1"/>
<dbReference type="OrthoDB" id="7451790at2759"/>
<dbReference type="VEuPathDB" id="VectorBase:ISCW007839"/>
<evidence type="ECO:0000313" key="9">
    <source>
        <dbReference type="Proteomes" id="UP000001555"/>
    </source>
</evidence>
<dbReference type="EnsemblMetazoa" id="ISCW007839-RA">
    <property type="protein sequence ID" value="ISCW007839-PA"/>
    <property type="gene ID" value="ISCW007839"/>
</dbReference>
<dbReference type="PaxDb" id="6945-B7PTP1"/>
<dbReference type="AlphaFoldDB" id="B7PTP1"/>
<dbReference type="EMBL" id="ABJB010634477">
    <property type="status" value="NOT_ANNOTATED_CDS"/>
    <property type="molecule type" value="Genomic_DNA"/>
</dbReference>
<dbReference type="Gene3D" id="3.80.10.10">
    <property type="entry name" value="Ribonuclease Inhibitor"/>
    <property type="match status" value="1"/>
</dbReference>
<dbReference type="STRING" id="6945.B7PTP1"/>
<evidence type="ECO:0000256" key="1">
    <source>
        <dbReference type="ARBA" id="ARBA00003843"/>
    </source>
</evidence>
<evidence type="ECO:0000256" key="3">
    <source>
        <dbReference type="ARBA" id="ARBA00022614"/>
    </source>
</evidence>
<dbReference type="InterPro" id="IPR001611">
    <property type="entry name" value="Leu-rich_rpt"/>
</dbReference>
<keyword evidence="4" id="KW-0677">Repeat</keyword>
<reference evidence="7 9" key="1">
    <citation type="submission" date="2008-03" db="EMBL/GenBank/DDBJ databases">
        <title>Annotation of Ixodes scapularis.</title>
        <authorList>
            <consortium name="Ixodes scapularis Genome Project Consortium"/>
            <person name="Caler E."/>
            <person name="Hannick L.I."/>
            <person name="Bidwell S."/>
            <person name="Joardar V."/>
            <person name="Thiagarajan M."/>
            <person name="Amedeo P."/>
            <person name="Galinsky K.J."/>
            <person name="Schobel S."/>
            <person name="Inman J."/>
            <person name="Hostetler J."/>
            <person name="Miller J."/>
            <person name="Hammond M."/>
            <person name="Megy K."/>
            <person name="Lawson D."/>
            <person name="Kodira C."/>
            <person name="Sutton G."/>
            <person name="Meyer J."/>
            <person name="Hill C.A."/>
            <person name="Birren B."/>
            <person name="Nene V."/>
            <person name="Collins F."/>
            <person name="Alarcon-Chaidez F."/>
            <person name="Wikel S."/>
            <person name="Strausberg R."/>
        </authorList>
    </citation>
    <scope>NUCLEOTIDE SEQUENCE [LARGE SCALE GENOMIC DNA]</scope>
    <source>
        <strain evidence="9">Wikel</strain>
        <strain evidence="7">Wikel colony</strain>
    </source>
</reference>
<dbReference type="VEuPathDB" id="VectorBase:ISCI007839"/>
<dbReference type="EMBL" id="ABJB010847373">
    <property type="status" value="NOT_ANNOTATED_CDS"/>
    <property type="molecule type" value="Genomic_DNA"/>
</dbReference>
<evidence type="ECO:0000256" key="2">
    <source>
        <dbReference type="ARBA" id="ARBA00004123"/>
    </source>
</evidence>
<dbReference type="EMBL" id="ABJB010735078">
    <property type="status" value="NOT_ANNOTATED_CDS"/>
    <property type="molecule type" value="Genomic_DNA"/>
</dbReference>
<dbReference type="PANTHER" id="PTHR45973:SF23">
    <property type="entry name" value="PROTEIN PHOSPHATASE 1 REGULATORY SUBUNIT 7"/>
    <property type="match status" value="1"/>
</dbReference>
<proteinExistence type="evidence at protein level"/>
<dbReference type="PROSITE" id="PS51450">
    <property type="entry name" value="LRR"/>
    <property type="match status" value="2"/>
</dbReference>
<dbReference type="VEuPathDB" id="VectorBase:ISCP_033623"/>
<dbReference type="InterPro" id="IPR050576">
    <property type="entry name" value="Cilia_flagella_integrity"/>
</dbReference>
<keyword evidence="10" id="KW-1267">Proteomics identification</keyword>
<organism>
    <name type="scientific">Ixodes scapularis</name>
    <name type="common">Black-legged tick</name>
    <name type="synonym">Deer tick</name>
    <dbReference type="NCBI Taxonomy" id="6945"/>
    <lineage>
        <taxon>Eukaryota</taxon>
        <taxon>Metazoa</taxon>
        <taxon>Ecdysozoa</taxon>
        <taxon>Arthropoda</taxon>
        <taxon>Chelicerata</taxon>
        <taxon>Arachnida</taxon>
        <taxon>Acari</taxon>
        <taxon>Parasitiformes</taxon>
        <taxon>Ixodida</taxon>
        <taxon>Ixodoidea</taxon>
        <taxon>Ixodidae</taxon>
        <taxon>Ixodinae</taxon>
        <taxon>Ixodes</taxon>
    </lineage>
</organism>
<dbReference type="InParanoid" id="B7PTP1"/>
<evidence type="ECO:0000256" key="6">
    <source>
        <dbReference type="ARBA" id="ARBA00024433"/>
    </source>
</evidence>
<dbReference type="EMBL" id="DS787524">
    <property type="protein sequence ID" value="EEC09963.1"/>
    <property type="molecule type" value="Genomic_DNA"/>
</dbReference>
<sequence length="128" mass="15101">MPITLQSNRIVKLEGLEKNRELCHLYISHNGIEQIENLENNIKLETLDLAANRIKHLKNIDHLVNIEEFWFNDNQIESFEEIEVLKHFPKLATVYLANNPIEKNPMYRRKIMMVSPTVTQIDATMCRK</sequence>
<evidence type="ECO:0000256" key="4">
    <source>
        <dbReference type="ARBA" id="ARBA00022737"/>
    </source>
</evidence>
<dbReference type="SMART" id="SM00365">
    <property type="entry name" value="LRR_SD22"/>
    <property type="match status" value="3"/>
</dbReference>
<name>B7PTP1_IXOSC</name>
<evidence type="ECO:0000256" key="5">
    <source>
        <dbReference type="ARBA" id="ARBA00023242"/>
    </source>
</evidence>
<comment type="function">
    <text evidence="1">Cilium-specific protein required for cilia structures.</text>
</comment>
<dbReference type="PANTHER" id="PTHR45973">
    <property type="entry name" value="PROTEIN PHOSPHATASE 1 REGULATORY SUBUNIT SDS22-RELATED"/>
    <property type="match status" value="1"/>
</dbReference>
<keyword evidence="3" id="KW-0433">Leucine-rich repeat</keyword>
<dbReference type="InterPro" id="IPR032675">
    <property type="entry name" value="LRR_dom_sf"/>
</dbReference>
<keyword evidence="5" id="KW-0539">Nucleus</keyword>
<accession>B7PTP1</accession>
<dbReference type="Pfam" id="PF14580">
    <property type="entry name" value="LRR_9"/>
    <property type="match status" value="1"/>
</dbReference>
<dbReference type="Proteomes" id="UP000001555">
    <property type="component" value="Unassembled WGS sequence"/>
</dbReference>
<dbReference type="GO" id="GO:0005634">
    <property type="term" value="C:nucleus"/>
    <property type="evidence" value="ECO:0007669"/>
    <property type="project" value="UniProtKB-SubCell"/>
</dbReference>
<keyword evidence="9" id="KW-1185">Reference proteome</keyword>
<dbReference type="FunFam" id="3.80.10.10:FF:000312">
    <property type="entry name" value="Protein phosphatases pp1 regulatory subunit, putative"/>
    <property type="match status" value="1"/>
</dbReference>
<gene>
    <name evidence="7" type="ORF">IscW_ISCW007839</name>
</gene>
<comment type="subcellular location">
    <subcellularLocation>
        <location evidence="2">Nucleus</location>
    </subcellularLocation>
</comment>
<evidence type="ECO:0000313" key="8">
    <source>
        <dbReference type="EnsemblMetazoa" id="ISCW007839-PA"/>
    </source>
</evidence>
<dbReference type="EMBL" id="ABJB010002692">
    <property type="status" value="NOT_ANNOTATED_CDS"/>
    <property type="molecule type" value="Genomic_DNA"/>
</dbReference>
<dbReference type="SUPFAM" id="SSF52058">
    <property type="entry name" value="L domain-like"/>
    <property type="match status" value="1"/>
</dbReference>
<protein>
    <recommendedName>
        <fullName evidence="6">Dynein axonemal assembly factor 1 homolog</fullName>
    </recommendedName>
</protein>
<evidence type="ECO:0007829" key="10">
    <source>
        <dbReference type="PeptideAtlas" id="B7PTP1"/>
    </source>
</evidence>
<evidence type="ECO:0000313" key="7">
    <source>
        <dbReference type="EMBL" id="EEC09963.1"/>
    </source>
</evidence>
<reference evidence="8" key="2">
    <citation type="submission" date="2020-05" db="UniProtKB">
        <authorList>
            <consortium name="EnsemblMetazoa"/>
        </authorList>
    </citation>
    <scope>IDENTIFICATION</scope>
    <source>
        <strain evidence="8">wikel</strain>
    </source>
</reference>